<dbReference type="Pfam" id="PF01276">
    <property type="entry name" value="OKR_DC_1"/>
    <property type="match status" value="1"/>
</dbReference>
<comment type="caution">
    <text evidence="8">The sequence shown here is derived from an EMBL/GenBank/DDBJ whole genome shotgun (WGS) entry which is preliminary data.</text>
</comment>
<organism evidence="8 9">
    <name type="scientific">Paenibacillus flagellatus</name>
    <dbReference type="NCBI Taxonomy" id="2211139"/>
    <lineage>
        <taxon>Bacteria</taxon>
        <taxon>Bacillati</taxon>
        <taxon>Bacillota</taxon>
        <taxon>Bacilli</taxon>
        <taxon>Bacillales</taxon>
        <taxon>Paenibacillaceae</taxon>
        <taxon>Paenibacillus</taxon>
    </lineage>
</organism>
<dbReference type="RefSeq" id="WP_110843767.1">
    <property type="nucleotide sequence ID" value="NZ_QJVJ01000021.1"/>
</dbReference>
<evidence type="ECO:0000256" key="3">
    <source>
        <dbReference type="ARBA" id="ARBA00022793"/>
    </source>
</evidence>
<dbReference type="Gene3D" id="3.90.105.10">
    <property type="entry name" value="Molybdopterin biosynthesis moea protein, domain 2"/>
    <property type="match status" value="1"/>
</dbReference>
<comment type="cofactor">
    <cofactor evidence="1">
        <name>pyridoxal 5'-phosphate</name>
        <dbReference type="ChEBI" id="CHEBI:597326"/>
    </cofactor>
</comment>
<evidence type="ECO:0000313" key="8">
    <source>
        <dbReference type="EMBL" id="PYI50196.1"/>
    </source>
</evidence>
<proteinExistence type="inferred from homology"/>
<keyword evidence="4" id="KW-0663">Pyridoxal phosphate</keyword>
<dbReference type="AlphaFoldDB" id="A0A2V5KP31"/>
<evidence type="ECO:0000256" key="2">
    <source>
        <dbReference type="ARBA" id="ARBA00010671"/>
    </source>
</evidence>
<gene>
    <name evidence="8" type="ORF">DLM86_30135</name>
</gene>
<name>A0A2V5KP31_9BACL</name>
<dbReference type="InterPro" id="IPR052357">
    <property type="entry name" value="Orn_Lys_Arg_decarboxylase-I"/>
</dbReference>
<reference evidence="8 9" key="1">
    <citation type="submission" date="2018-05" db="EMBL/GenBank/DDBJ databases">
        <title>Paenibacillus flagellatus sp. nov., isolated from selenium mineral soil.</title>
        <authorList>
            <person name="Dai X."/>
        </authorList>
    </citation>
    <scope>NUCLEOTIDE SEQUENCE [LARGE SCALE GENOMIC DNA]</scope>
    <source>
        <strain evidence="8 9">DXL2</strain>
    </source>
</reference>
<protein>
    <recommendedName>
        <fullName evidence="10">Amino acid decarboxylase</fullName>
    </recommendedName>
</protein>
<comment type="similarity">
    <text evidence="2">Belongs to the Orn/Lys/Arg decarboxylase class-I family.</text>
</comment>
<dbReference type="EMBL" id="QJVJ01000021">
    <property type="protein sequence ID" value="PYI50196.1"/>
    <property type="molecule type" value="Genomic_DNA"/>
</dbReference>
<keyword evidence="9" id="KW-1185">Reference proteome</keyword>
<dbReference type="InterPro" id="IPR008286">
    <property type="entry name" value="Prn/Lys/Arg_de-COase_C"/>
</dbReference>
<dbReference type="PANTHER" id="PTHR43277:SF3">
    <property type="entry name" value="DECARBOXYLASE, PUTATIVE-RELATED"/>
    <property type="match status" value="1"/>
</dbReference>
<keyword evidence="5" id="KW-0456">Lyase</keyword>
<dbReference type="InterPro" id="IPR015421">
    <property type="entry name" value="PyrdxlP-dep_Trfase_major"/>
</dbReference>
<dbReference type="PANTHER" id="PTHR43277">
    <property type="entry name" value="ARGININE DECARBOXYLASE"/>
    <property type="match status" value="1"/>
</dbReference>
<dbReference type="Pfam" id="PF03711">
    <property type="entry name" value="OKR_DC_1_C"/>
    <property type="match status" value="1"/>
</dbReference>
<dbReference type="InterPro" id="IPR000310">
    <property type="entry name" value="Orn/Lys/Arg_deCO2ase_major_dom"/>
</dbReference>
<evidence type="ECO:0000313" key="9">
    <source>
        <dbReference type="Proteomes" id="UP000247476"/>
    </source>
</evidence>
<dbReference type="Proteomes" id="UP000247476">
    <property type="component" value="Unassembled WGS sequence"/>
</dbReference>
<dbReference type="GO" id="GO:0016831">
    <property type="term" value="F:carboxy-lyase activity"/>
    <property type="evidence" value="ECO:0007669"/>
    <property type="project" value="UniProtKB-KW"/>
</dbReference>
<evidence type="ECO:0000256" key="1">
    <source>
        <dbReference type="ARBA" id="ARBA00001933"/>
    </source>
</evidence>
<accession>A0A2V5KP31</accession>
<dbReference type="InterPro" id="IPR015424">
    <property type="entry name" value="PyrdxlP-dep_Trfase"/>
</dbReference>
<dbReference type="Gene3D" id="3.40.640.10">
    <property type="entry name" value="Type I PLP-dependent aspartate aminotransferase-like (Major domain)"/>
    <property type="match status" value="1"/>
</dbReference>
<dbReference type="SUPFAM" id="SSF55904">
    <property type="entry name" value="Ornithine decarboxylase C-terminal domain"/>
    <property type="match status" value="1"/>
</dbReference>
<feature type="domain" description="Orn/Lys/Arg decarboxylases family 1 pyridoxal-P attachment site" evidence="6">
    <location>
        <begin position="7"/>
        <end position="290"/>
    </location>
</feature>
<dbReference type="InterPro" id="IPR036633">
    <property type="entry name" value="Prn/Lys/Arg_de-COase_C_sf"/>
</dbReference>
<evidence type="ECO:0000259" key="7">
    <source>
        <dbReference type="Pfam" id="PF03711"/>
    </source>
</evidence>
<evidence type="ECO:0000256" key="5">
    <source>
        <dbReference type="ARBA" id="ARBA00023239"/>
    </source>
</evidence>
<keyword evidence="3" id="KW-0210">Decarboxylase</keyword>
<evidence type="ECO:0000256" key="4">
    <source>
        <dbReference type="ARBA" id="ARBA00022898"/>
    </source>
</evidence>
<evidence type="ECO:0008006" key="10">
    <source>
        <dbReference type="Google" id="ProtNLM"/>
    </source>
</evidence>
<dbReference type="SUPFAM" id="SSF53383">
    <property type="entry name" value="PLP-dependent transferases"/>
    <property type="match status" value="1"/>
</dbReference>
<evidence type="ECO:0000259" key="6">
    <source>
        <dbReference type="Pfam" id="PF01276"/>
    </source>
</evidence>
<dbReference type="OrthoDB" id="9815233at2"/>
<dbReference type="CDD" id="cd00615">
    <property type="entry name" value="Orn_deC_like"/>
    <property type="match status" value="1"/>
</dbReference>
<feature type="domain" description="Orn/Lys/Arg decarboxylase C-terminal" evidence="7">
    <location>
        <begin position="415"/>
        <end position="470"/>
    </location>
</feature>
<sequence>MAKNNAPLLDALLRHRERGTASFHVPGHKSGRGLPPVAGILREMMEIDMTEITGLDDLHHPEGAIREAQRLAASCFGAEETYFLVNGSTVGNLAAITALCGRGDTLIVQRNVHKSVLHGLMLAGAQAVFLTPRFDRRSGLSTGVRTADVETALTMYPEAKGVLLTNPSYYGLGVDLASIAEKVHARGKPLIVDEAHGAHFGFHPALPPSALSGGADLVVQSTHKMLTSMTMGAMLHVQGSRVDRGLLRQRLSMLQSSSPSYPIMASLDAGRLLMETEGAERLDDALRTVERVESYVRDKPWYRTLPAAPADAYETKDPFKVAVSDATGALDGFALRDELELRGMMAEMADSRHTLLVFSLASEPMDADRLIRALDDIAAVHGLANRPTMEALSERLLFDEAPVSEPVRFGMDQQGRSTEVPLLGSAGCVCAEMVVPYPPGIPVLYPGERITGTMVRYINDLAEMGARFQGAADPRFRTIRVFV</sequence>